<feature type="region of interest" description="Disordered" evidence="1">
    <location>
        <begin position="526"/>
        <end position="633"/>
    </location>
</feature>
<dbReference type="VEuPathDB" id="FungiDB:CPC735_069910"/>
<feature type="compositionally biased region" description="Low complexity" evidence="1">
    <location>
        <begin position="28"/>
        <end position="40"/>
    </location>
</feature>
<dbReference type="InterPro" id="IPR001849">
    <property type="entry name" value="PH_domain"/>
</dbReference>
<feature type="region of interest" description="Disordered" evidence="1">
    <location>
        <begin position="830"/>
        <end position="897"/>
    </location>
</feature>
<feature type="region of interest" description="Disordered" evidence="1">
    <location>
        <begin position="456"/>
        <end position="510"/>
    </location>
</feature>
<feature type="compositionally biased region" description="Polar residues" evidence="1">
    <location>
        <begin position="531"/>
        <end position="570"/>
    </location>
</feature>
<feature type="compositionally biased region" description="Polar residues" evidence="1">
    <location>
        <begin position="852"/>
        <end position="875"/>
    </location>
</feature>
<proteinExistence type="predicted"/>
<dbReference type="InterPro" id="IPR058155">
    <property type="entry name" value="Skg3/CAF120-like_PH"/>
</dbReference>
<feature type="compositionally biased region" description="Basic residues" evidence="1">
    <location>
        <begin position="298"/>
        <end position="307"/>
    </location>
</feature>
<evidence type="ECO:0000259" key="2">
    <source>
        <dbReference type="PROSITE" id="PS50003"/>
    </source>
</evidence>
<dbReference type="EMBL" id="ACFW01000009">
    <property type="protein sequence ID" value="EER29309.1"/>
    <property type="molecule type" value="Genomic_DNA"/>
</dbReference>
<evidence type="ECO:0000313" key="4">
    <source>
        <dbReference type="Proteomes" id="UP000009084"/>
    </source>
</evidence>
<dbReference type="KEGG" id="cpw:9696948"/>
<dbReference type="PROSITE" id="PS50003">
    <property type="entry name" value="PH_DOMAIN"/>
    <property type="match status" value="1"/>
</dbReference>
<dbReference type="AlphaFoldDB" id="C5P0V1"/>
<gene>
    <name evidence="3" type="ORF">CPC735_069910</name>
</gene>
<organism evidence="3 4">
    <name type="scientific">Coccidioides posadasii (strain C735)</name>
    <name type="common">Valley fever fungus</name>
    <dbReference type="NCBI Taxonomy" id="222929"/>
    <lineage>
        <taxon>Eukaryota</taxon>
        <taxon>Fungi</taxon>
        <taxon>Dikarya</taxon>
        <taxon>Ascomycota</taxon>
        <taxon>Pezizomycotina</taxon>
        <taxon>Eurotiomycetes</taxon>
        <taxon>Eurotiomycetidae</taxon>
        <taxon>Onygenales</taxon>
        <taxon>Onygenaceae</taxon>
        <taxon>Coccidioides</taxon>
    </lineage>
</organism>
<feature type="compositionally biased region" description="Polar residues" evidence="1">
    <location>
        <begin position="802"/>
        <end position="814"/>
    </location>
</feature>
<evidence type="ECO:0000256" key="1">
    <source>
        <dbReference type="SAM" id="MobiDB-lite"/>
    </source>
</evidence>
<dbReference type="OrthoDB" id="5563754at2759"/>
<protein>
    <submittedName>
        <fullName evidence="3">PH domain containing protein</fullName>
    </submittedName>
</protein>
<feature type="domain" description="PH" evidence="2">
    <location>
        <begin position="115"/>
        <end position="233"/>
    </location>
</feature>
<feature type="compositionally biased region" description="Polar residues" evidence="1">
    <location>
        <begin position="1068"/>
        <end position="1079"/>
    </location>
</feature>
<dbReference type="Gene3D" id="2.30.29.30">
    <property type="entry name" value="Pleckstrin-homology domain (PH domain)/Phosphotyrosine-binding domain (PTB)"/>
    <property type="match status" value="1"/>
</dbReference>
<feature type="region of interest" description="Disordered" evidence="1">
    <location>
        <begin position="1161"/>
        <end position="1182"/>
    </location>
</feature>
<sequence>MGRLRVLSFISAGRRGSKNNPPSPPTPQSDSSISPVKSSSANGFQAASLPQEVPNPVSGNSPRATPQRPNRTNARPVSTVLQQQQQQVVPSVDAENVPLPELEPIFSYLNSQSGKLYYEGYFFKLNDLDNEGSPCTERKWTEYFAQLVGTVLSLWEPAALDAAGSNGEAIPTFINVADASIKMIENLPTRTPDSRPLQNVLSISTAGKNRYLLHFNSLNALTQWTAAIRLTMFENTLLQESYTGALIAGKGKSLNNIKAILERTTFKYEDWVRVRFGPGTPWRRCWCVVSQADEKETQKHKKAQKKKSAYDRPQPPPKGNIKFYSSKKTKKLKPIATITDAFSAFAIYPQSRPLINQSTLVKVEGQITIHTQAETTAEGFVFVLPELHAAVSGFEIMLRWLFPVFDAFHLYGRPTRLLADTVSTRSLMFAMPTNKRNGYLDTLDVATLIHTDGSRHWSEREWRQQMKEATSRRMTSGNSSRVSSISGRRGPNRSSLQSQNGSSLRFEGTNGQPVARRLQNNHSSDALPLTQRHNNQGSTGAQYHSKTHTRAASDNTNNMYRNGPMHNSQYPYFDSTLPEEESHEGQLQPPNHGPVQVDGAADGYLSGGRSSSDSEIKGDHPNHQEISYDLKPSPLPVDLTNPPVFSHNIHDKPHIQPKMSPELKQAGSRISHGTLSQMVAMNQLQNIETPTTTGWDEKGQSISIEPPGIAQGHGASSPERTMYNGNAQFPRPVAADASSSHYSSPTSPIHSVRDGIPLNYPDDPVNANFSPNTPRQSPQMHLQIDMNRVANRNPVPTRQDGSESPSTKTISSLGSLRKAIDMDALNLLMTRERTPSPPPPPQRRFMPDVESTYDQGSTTTPDYASSHKSSVSGRSAKSVARPRMGRKRVVGTPEPTLDDVIIGDTRYVAGSNIPEPNPNIPLVDFGPTHTYSPGTGRPSTGGTLALLSTDKNSSEPNLGKSDKRSTWFGMENKPAKSPGHEERRRSFLWQPGMVDSSQHSPGAGLTPEQFVEQRASSGSRGASPVYNHYHHRDSSRHLSSRPVSGDWANQSKQQPMNQVNHQPPRPSSRGSTIMLNQPDLSPHLSAREQEHVARVTGSSFFNMDKEASKRASMLEFGSGLVSAIDAREREKQAMKEGYGGQMVQQAIMQRQYQGQFQPNPQPMQHPMQQPQLQFQPQPQPMLHSSASQYQLPMNQYSMGSHAASVYNLPTRSNAPSRYHRFSKSQDRLQFM</sequence>
<name>C5P0V1_COCP7</name>
<feature type="compositionally biased region" description="Low complexity" evidence="1">
    <location>
        <begin position="930"/>
        <end position="943"/>
    </location>
</feature>
<dbReference type="FunFam" id="2.30.29.30:FF:000203">
    <property type="entry name" value="PH domain-containing protein"/>
    <property type="match status" value="1"/>
</dbReference>
<feature type="region of interest" description="Disordered" evidence="1">
    <location>
        <begin position="9"/>
        <end position="91"/>
    </location>
</feature>
<dbReference type="Proteomes" id="UP000009084">
    <property type="component" value="Unassembled WGS sequence"/>
</dbReference>
<comment type="caution">
    <text evidence="3">The sequence shown here is derived from an EMBL/GenBank/DDBJ whole genome shotgun (WGS) entry which is preliminary data.</text>
</comment>
<dbReference type="InterPro" id="IPR011993">
    <property type="entry name" value="PH-like_dom_sf"/>
</dbReference>
<feature type="region of interest" description="Disordered" evidence="1">
    <location>
        <begin position="792"/>
        <end position="814"/>
    </location>
</feature>
<feature type="region of interest" description="Disordered" evidence="1">
    <location>
        <begin position="925"/>
        <end position="1079"/>
    </location>
</feature>
<feature type="compositionally biased region" description="Polar residues" evidence="1">
    <location>
        <begin position="1047"/>
        <end position="1061"/>
    </location>
</feature>
<feature type="region of interest" description="Disordered" evidence="1">
    <location>
        <begin position="733"/>
        <end position="756"/>
    </location>
</feature>
<feature type="region of interest" description="Disordered" evidence="1">
    <location>
        <begin position="297"/>
        <end position="320"/>
    </location>
</feature>
<accession>C5P0V1</accession>
<dbReference type="SMART" id="SM00233">
    <property type="entry name" value="PH"/>
    <property type="match status" value="1"/>
</dbReference>
<feature type="compositionally biased region" description="Basic and acidic residues" evidence="1">
    <location>
        <begin position="456"/>
        <end position="471"/>
    </location>
</feature>
<dbReference type="HOGENOM" id="CLU_005248_1_1_1"/>
<feature type="compositionally biased region" description="Basic and acidic residues" evidence="1">
    <location>
        <begin position="612"/>
        <end position="628"/>
    </location>
</feature>
<feature type="compositionally biased region" description="Polar residues" evidence="1">
    <location>
        <begin position="492"/>
        <end position="503"/>
    </location>
</feature>
<feature type="compositionally biased region" description="Low complexity" evidence="1">
    <location>
        <begin position="738"/>
        <end position="750"/>
    </location>
</feature>
<dbReference type="SUPFAM" id="SSF50729">
    <property type="entry name" value="PH domain-like"/>
    <property type="match status" value="1"/>
</dbReference>
<dbReference type="Pfam" id="PF00169">
    <property type="entry name" value="PH"/>
    <property type="match status" value="1"/>
</dbReference>
<dbReference type="Pfam" id="PF25381">
    <property type="entry name" value="PH_26"/>
    <property type="match status" value="1"/>
</dbReference>
<reference evidence="3 4" key="1">
    <citation type="journal article" date="2009" name="Genome Res.">
        <title>Comparative genomic analyses of the human fungal pathogens Coccidioides and their relatives.</title>
        <authorList>
            <person name="Sharpton T.J."/>
            <person name="Stajich J.E."/>
            <person name="Rounsley S.D."/>
            <person name="Gardner M.J."/>
            <person name="Wortman J.R."/>
            <person name="Jordar V.S."/>
            <person name="Maiti R."/>
            <person name="Kodira C.D."/>
            <person name="Neafsey D.E."/>
            <person name="Zeng Q."/>
            <person name="Hung C.-Y."/>
            <person name="McMahan C."/>
            <person name="Muszewska A."/>
            <person name="Grynberg M."/>
            <person name="Mandel M.A."/>
            <person name="Kellner E.M."/>
            <person name="Barker B.M."/>
            <person name="Galgiani J.N."/>
            <person name="Orbach M.J."/>
            <person name="Kirkland T.N."/>
            <person name="Cole G.T."/>
            <person name="Henn M.R."/>
            <person name="Birren B.W."/>
            <person name="Taylor J.W."/>
        </authorList>
    </citation>
    <scope>NUCLEOTIDE SEQUENCE [LARGE SCALE GENOMIC DNA]</scope>
    <source>
        <strain evidence="4">C735</strain>
    </source>
</reference>
<evidence type="ECO:0000313" key="3">
    <source>
        <dbReference type="EMBL" id="EER29309.1"/>
    </source>
</evidence>
<feature type="compositionally biased region" description="Polar residues" evidence="1">
    <location>
        <begin position="57"/>
        <end position="81"/>
    </location>
</feature>
<feature type="compositionally biased region" description="Low complexity" evidence="1">
    <location>
        <begin position="476"/>
        <end position="489"/>
    </location>
</feature>